<proteinExistence type="predicted"/>
<dbReference type="RefSeq" id="WP_275422610.1">
    <property type="nucleotide sequence ID" value="NZ_AP023355.1"/>
</dbReference>
<dbReference type="KEGG" id="atl:Athai_60420"/>
<dbReference type="Proteomes" id="UP000611640">
    <property type="component" value="Chromosome"/>
</dbReference>
<dbReference type="Gene3D" id="3.40.50.720">
    <property type="entry name" value="NAD(P)-binding Rossmann-like Domain"/>
    <property type="match status" value="1"/>
</dbReference>
<evidence type="ECO:0000313" key="4">
    <source>
        <dbReference type="Proteomes" id="UP000611640"/>
    </source>
</evidence>
<reference evidence="3 4" key="1">
    <citation type="submission" date="2020-08" db="EMBL/GenBank/DDBJ databases">
        <title>Whole genome shotgun sequence of Actinocatenispora thailandica NBRC 105041.</title>
        <authorList>
            <person name="Komaki H."/>
            <person name="Tamura T."/>
        </authorList>
    </citation>
    <scope>NUCLEOTIDE SEQUENCE [LARGE SCALE GENOMIC DNA]</scope>
    <source>
        <strain evidence="3 4">NBRC 105041</strain>
    </source>
</reference>
<feature type="domain" description="NAD(P)-binding" evidence="2">
    <location>
        <begin position="7"/>
        <end position="76"/>
    </location>
</feature>
<dbReference type="PANTHER" id="PTHR43355:SF2">
    <property type="entry name" value="FLAVIN REDUCTASE (NADPH)"/>
    <property type="match status" value="1"/>
</dbReference>
<gene>
    <name evidence="3" type="ORF">Athai_60420</name>
</gene>
<name>A0A7R7I0H6_9ACTN</name>
<dbReference type="AlphaFoldDB" id="A0A7R7I0H6"/>
<feature type="compositionally biased region" description="Low complexity" evidence="1">
    <location>
        <begin position="83"/>
        <end position="93"/>
    </location>
</feature>
<dbReference type="InterPro" id="IPR016040">
    <property type="entry name" value="NAD(P)-bd_dom"/>
</dbReference>
<protein>
    <recommendedName>
        <fullName evidence="2">NAD(P)-binding domain-containing protein</fullName>
    </recommendedName>
</protein>
<evidence type="ECO:0000313" key="3">
    <source>
        <dbReference type="EMBL" id="BCJ38539.1"/>
    </source>
</evidence>
<evidence type="ECO:0000259" key="2">
    <source>
        <dbReference type="Pfam" id="PF13460"/>
    </source>
</evidence>
<dbReference type="EMBL" id="AP023355">
    <property type="protein sequence ID" value="BCJ38539.1"/>
    <property type="molecule type" value="Genomic_DNA"/>
</dbReference>
<dbReference type="SUPFAM" id="SSF51735">
    <property type="entry name" value="NAD(P)-binding Rossmann-fold domains"/>
    <property type="match status" value="1"/>
</dbReference>
<sequence>MRITIFGANGRTGRLLVTQALAAGHRVTAVTRRPDTFPLRHDDLEVAAADVLDGPAVDAVVAGREAVLSTLGYPPGRRRSRRTPGGPRTSSPR</sequence>
<evidence type="ECO:0000256" key="1">
    <source>
        <dbReference type="SAM" id="MobiDB-lite"/>
    </source>
</evidence>
<dbReference type="GO" id="GO:0016646">
    <property type="term" value="F:oxidoreductase activity, acting on the CH-NH group of donors, NAD or NADP as acceptor"/>
    <property type="evidence" value="ECO:0007669"/>
    <property type="project" value="TreeGrafter"/>
</dbReference>
<accession>A0A7R7I0H6</accession>
<keyword evidence="4" id="KW-1185">Reference proteome</keyword>
<feature type="region of interest" description="Disordered" evidence="1">
    <location>
        <begin position="71"/>
        <end position="93"/>
    </location>
</feature>
<dbReference type="PANTHER" id="PTHR43355">
    <property type="entry name" value="FLAVIN REDUCTASE (NADPH)"/>
    <property type="match status" value="1"/>
</dbReference>
<dbReference type="Pfam" id="PF13460">
    <property type="entry name" value="NAD_binding_10"/>
    <property type="match status" value="1"/>
</dbReference>
<dbReference type="InterPro" id="IPR036291">
    <property type="entry name" value="NAD(P)-bd_dom_sf"/>
</dbReference>
<organism evidence="3 4">
    <name type="scientific">Actinocatenispora thailandica</name>
    <dbReference type="NCBI Taxonomy" id="227318"/>
    <lineage>
        <taxon>Bacteria</taxon>
        <taxon>Bacillati</taxon>
        <taxon>Actinomycetota</taxon>
        <taxon>Actinomycetes</taxon>
        <taxon>Micromonosporales</taxon>
        <taxon>Micromonosporaceae</taxon>
        <taxon>Actinocatenispora</taxon>
    </lineage>
</organism>
<dbReference type="InterPro" id="IPR051606">
    <property type="entry name" value="Polyketide_Oxido-like"/>
</dbReference>